<accession>A0A167VBS2</accession>
<dbReference type="EMBL" id="LVJE01000033">
    <property type="protein sequence ID" value="OAB26259.1"/>
    <property type="molecule type" value="Genomic_DNA"/>
</dbReference>
<dbReference type="Proteomes" id="UP000077164">
    <property type="component" value="Unassembled WGS sequence"/>
</dbReference>
<gene>
    <name evidence="1" type="ORF">FBFR_13070</name>
</gene>
<keyword evidence="2" id="KW-1185">Reference proteome</keyword>
<organism evidence="1 2">
    <name type="scientific">Flavobacterium fryxellicola</name>
    <dbReference type="NCBI Taxonomy" id="249352"/>
    <lineage>
        <taxon>Bacteria</taxon>
        <taxon>Pseudomonadati</taxon>
        <taxon>Bacteroidota</taxon>
        <taxon>Flavobacteriia</taxon>
        <taxon>Flavobacteriales</taxon>
        <taxon>Flavobacteriaceae</taxon>
        <taxon>Flavobacterium</taxon>
    </lineage>
</organism>
<dbReference type="Pfam" id="PF05974">
    <property type="entry name" value="DUF892"/>
    <property type="match status" value="1"/>
</dbReference>
<protein>
    <submittedName>
        <fullName evidence="1">Uncharacterized protein</fullName>
    </submittedName>
</protein>
<sequence>MKTTNEKQENTKVEAKKGAVKAKPGAAQGLRDFFEDGLKDIYWAEHALTKALPKMAKNATSSKLIHAFEHHLKETEEHVVRLEKVFESLGIKAVSKKCDAMAGLLKEADGIMEETELGVVRDAAIIAAAQKVEHYEIATYGTLCAYAATLGESKAVTLLTKTLEEEKKADASLTEIAFSDINIEAAHKDD</sequence>
<dbReference type="PANTHER" id="PTHR30565:SF9">
    <property type="entry name" value="PROTEIN YCIF"/>
    <property type="match status" value="1"/>
</dbReference>
<dbReference type="OrthoDB" id="9795056at2"/>
<reference evidence="1 2" key="1">
    <citation type="submission" date="2016-03" db="EMBL/GenBank/DDBJ databases">
        <title>Draft genome sequence of Flavobacterium fryxellicola DSM 16209.</title>
        <authorList>
            <person name="Shin S.-K."/>
            <person name="Yi H."/>
        </authorList>
    </citation>
    <scope>NUCLEOTIDE SEQUENCE [LARGE SCALE GENOMIC DNA]</scope>
    <source>
        <strain evidence="1 2">DSM 16209</strain>
    </source>
</reference>
<dbReference type="RefSeq" id="WP_066082069.1">
    <property type="nucleotide sequence ID" value="NZ_FRDK01000013.1"/>
</dbReference>
<dbReference type="InterPro" id="IPR012347">
    <property type="entry name" value="Ferritin-like"/>
</dbReference>
<dbReference type="STRING" id="249352.SAMN05444395_11314"/>
<dbReference type="Gene3D" id="1.20.1260.10">
    <property type="match status" value="1"/>
</dbReference>
<name>A0A167VBS2_9FLAO</name>
<dbReference type="PANTHER" id="PTHR30565">
    <property type="entry name" value="PROTEIN YCIF"/>
    <property type="match status" value="1"/>
</dbReference>
<evidence type="ECO:0000313" key="2">
    <source>
        <dbReference type="Proteomes" id="UP000077164"/>
    </source>
</evidence>
<dbReference type="InterPro" id="IPR010287">
    <property type="entry name" value="DUF892_YciF-like"/>
</dbReference>
<comment type="caution">
    <text evidence="1">The sequence shown here is derived from an EMBL/GenBank/DDBJ whole genome shotgun (WGS) entry which is preliminary data.</text>
</comment>
<evidence type="ECO:0000313" key="1">
    <source>
        <dbReference type="EMBL" id="OAB26259.1"/>
    </source>
</evidence>
<dbReference type="InterPro" id="IPR047114">
    <property type="entry name" value="YciF"/>
</dbReference>
<dbReference type="AlphaFoldDB" id="A0A167VBS2"/>
<dbReference type="SUPFAM" id="SSF47240">
    <property type="entry name" value="Ferritin-like"/>
    <property type="match status" value="1"/>
</dbReference>
<dbReference type="CDD" id="cd07909">
    <property type="entry name" value="YciF"/>
    <property type="match status" value="1"/>
</dbReference>
<dbReference type="InterPro" id="IPR009078">
    <property type="entry name" value="Ferritin-like_SF"/>
</dbReference>
<proteinExistence type="predicted"/>